<feature type="disulfide bond" evidence="5">
    <location>
        <begin position="433"/>
        <end position="445"/>
    </location>
</feature>
<name>A0A8D1EKT2_PIG</name>
<protein>
    <submittedName>
        <fullName evidence="7">Granulin</fullName>
    </submittedName>
</protein>
<accession>A0A8D1EKT2</accession>
<feature type="disulfide bond" evidence="5">
    <location>
        <begin position="382"/>
        <end position="395"/>
    </location>
</feature>
<feature type="disulfide bond" evidence="5">
    <location>
        <begin position="351"/>
        <end position="363"/>
    </location>
</feature>
<feature type="disulfide bond" evidence="5">
    <location>
        <begin position="389"/>
        <end position="402"/>
    </location>
</feature>
<evidence type="ECO:0000313" key="7">
    <source>
        <dbReference type="Ensembl" id="ENSSSCP00040024014.1"/>
    </source>
</evidence>
<evidence type="ECO:0000256" key="1">
    <source>
        <dbReference type="ARBA" id="ARBA00004613"/>
    </source>
</evidence>
<feature type="disulfide bond" evidence="5">
    <location>
        <begin position="374"/>
        <end position="388"/>
    </location>
</feature>
<dbReference type="InterPro" id="IPR039036">
    <property type="entry name" value="Granulin_fam"/>
</dbReference>
<evidence type="ECO:0000256" key="4">
    <source>
        <dbReference type="ARBA" id="ARBA00023157"/>
    </source>
</evidence>
<dbReference type="Pfam" id="PF00396">
    <property type="entry name" value="Granulin"/>
    <property type="match status" value="7"/>
</dbReference>
<feature type="disulfide bond" evidence="5">
    <location>
        <begin position="464"/>
        <end position="477"/>
    </location>
</feature>
<dbReference type="Ensembl" id="ENSSSCT00040057671.1">
    <property type="protein sequence ID" value="ENSSSCP00040024014.1"/>
    <property type="gene ID" value="ENSSSCG00040043024.1"/>
</dbReference>
<feature type="disulfide bond" evidence="5">
    <location>
        <begin position="199"/>
        <end position="212"/>
    </location>
</feature>
<dbReference type="Proteomes" id="UP000694722">
    <property type="component" value="Unplaced"/>
</dbReference>
<feature type="domain" description="Granulins" evidence="6">
    <location>
        <begin position="307"/>
        <end position="320"/>
    </location>
</feature>
<reference evidence="7" key="1">
    <citation type="submission" date="2025-08" db="UniProtKB">
        <authorList>
            <consortium name="Ensembl"/>
        </authorList>
    </citation>
    <scope>IDENTIFICATION</scope>
</reference>
<feature type="disulfide bond" evidence="5">
    <location>
        <begin position="357"/>
        <end position="373"/>
    </location>
</feature>
<keyword evidence="4 5" id="KW-1015">Disulfide bond</keyword>
<dbReference type="SMART" id="SM00277">
    <property type="entry name" value="GRAN"/>
    <property type="match status" value="7"/>
</dbReference>
<dbReference type="GO" id="GO:0005576">
    <property type="term" value="C:extracellular region"/>
    <property type="evidence" value="ECO:0007669"/>
    <property type="project" value="UniProtKB-SubCell"/>
</dbReference>
<feature type="domain" description="Granulins" evidence="6">
    <location>
        <begin position="580"/>
        <end position="593"/>
    </location>
</feature>
<dbReference type="PANTHER" id="PTHR12274:SF3">
    <property type="entry name" value="PROGRANULIN"/>
    <property type="match status" value="1"/>
</dbReference>
<evidence type="ECO:0000256" key="2">
    <source>
        <dbReference type="ARBA" id="ARBA00010093"/>
    </source>
</evidence>
<dbReference type="PANTHER" id="PTHR12274">
    <property type="entry name" value="GRANULIN"/>
    <property type="match status" value="1"/>
</dbReference>
<dbReference type="SUPFAM" id="SSF57277">
    <property type="entry name" value="Granulin repeat"/>
    <property type="match status" value="6"/>
</dbReference>
<evidence type="ECO:0000313" key="8">
    <source>
        <dbReference type="Proteomes" id="UP000694722"/>
    </source>
</evidence>
<feature type="disulfide bond" evidence="5">
    <location>
        <begin position="439"/>
        <end position="455"/>
    </location>
</feature>
<dbReference type="InterPro" id="IPR037277">
    <property type="entry name" value="Granulin_sf"/>
</dbReference>
<keyword evidence="3" id="KW-0964">Secreted</keyword>
<comment type="subcellular location">
    <subcellularLocation>
        <location evidence="1">Secreted</location>
    </subcellularLocation>
</comment>
<organism evidence="7 8">
    <name type="scientific">Sus scrofa</name>
    <name type="common">Pig</name>
    <dbReference type="NCBI Taxonomy" id="9823"/>
    <lineage>
        <taxon>Eukaryota</taxon>
        <taxon>Metazoa</taxon>
        <taxon>Chordata</taxon>
        <taxon>Craniata</taxon>
        <taxon>Vertebrata</taxon>
        <taxon>Euteleostomi</taxon>
        <taxon>Mammalia</taxon>
        <taxon>Eutheria</taxon>
        <taxon>Laurasiatheria</taxon>
        <taxon>Artiodactyla</taxon>
        <taxon>Suina</taxon>
        <taxon>Suidae</taxon>
        <taxon>Sus</taxon>
    </lineage>
</organism>
<feature type="disulfide bond" evidence="5">
    <location>
        <begin position="471"/>
        <end position="483"/>
    </location>
</feature>
<evidence type="ECO:0000256" key="5">
    <source>
        <dbReference type="PIRSR" id="PIRSR639036-50"/>
    </source>
</evidence>
<feature type="disulfide bond" evidence="5">
    <location>
        <begin position="364"/>
        <end position="381"/>
    </location>
</feature>
<dbReference type="AlphaFoldDB" id="A0A8D1EKT2"/>
<dbReference type="Gene3D" id="2.10.25.160">
    <property type="entry name" value="Granulin"/>
    <property type="match status" value="7"/>
</dbReference>
<dbReference type="PROSITE" id="PS00799">
    <property type="entry name" value="GRANULINS"/>
    <property type="match status" value="6"/>
</dbReference>
<feature type="domain" description="Granulins" evidence="6">
    <location>
        <begin position="165"/>
        <end position="178"/>
    </location>
</feature>
<proteinExistence type="inferred from homology"/>
<comment type="similarity">
    <text evidence="2">Belongs to the granulin family.</text>
</comment>
<dbReference type="FunFam" id="2.10.25.160:FF:000001">
    <property type="entry name" value="Granulin precursor"/>
    <property type="match status" value="1"/>
</dbReference>
<feature type="domain" description="Granulins" evidence="6">
    <location>
        <begin position="687"/>
        <end position="700"/>
    </location>
</feature>
<evidence type="ECO:0000259" key="6">
    <source>
        <dbReference type="PROSITE" id="PS00799"/>
    </source>
</evidence>
<dbReference type="InterPro" id="IPR000118">
    <property type="entry name" value="Granulin"/>
</dbReference>
<evidence type="ECO:0000256" key="3">
    <source>
        <dbReference type="ARBA" id="ARBA00022525"/>
    </source>
</evidence>
<feature type="domain" description="Granulins" evidence="6">
    <location>
        <begin position="382"/>
        <end position="395"/>
    </location>
</feature>
<feature type="domain" description="Granulins" evidence="6">
    <location>
        <begin position="231"/>
        <end position="244"/>
    </location>
</feature>
<sequence>MCSGQHLCSRVYTRRKLNLRPHTFLPAWMGYSWGDSGSLGAGAWGWGSDWLQREGLSELKLVAKSLLLFCRWTMWTLVSWVALVTGLVAGTQCPDGQLCPVACCLDPGGASYSCCNPVPDKWPKALSQHLGVPCKTKAQCPPGHSCILTTNETSNCCPFPEAVSCRDGLHCCPQGFHCSADGWSCLRRPDTKPSDDILCPNSQFHCPNSSTCCTMLDGSWGCCPLPQASCCGDKVHCCPHGTSCDLAHSRCLTVTNTHPMAKIPSQETIKTAVQCPDAESQCHNNSTCCKLSSGKYGCCPLPNATCCSDHIHCCPHGFVCDPVKKKCFSKENEAIDFFTKLPAHSVQEVKCDTEVSCPDDYTCCRLQSGKWGCCPFVQAVCCNDHVHCCPTGYQCNIEKGTCDLETQWVPWKEKIPASLSRPDLLAMERDVPCDNVSSCPSSSTCCPVTPGEWGCCPAPEAVCCSDHQYCCPKGHTCVGKGHCKRKKDMVTGLNKMPTRRASASQPGNTTGCDQHTSCPVGQTCCPSLSKGWACCQLPHVSAQWVASSPTGSQIAREPTCGAGGGGQGSVTPLLPQAVCCEDRQHCCPAGYTCNVKARTCEKEEDSALPATHLARVGDVACGERRFCHNNYTCCRDSLGGWACCPYRQVGAATPPPPPPPGLGVGRGPSRAMSNFYSSLLTIQGICCADGRHCCPAGFRCGARGTKCLHKEALRWDAPLRDPAPRQLL</sequence>
<feature type="disulfide bond" evidence="5">
    <location>
        <begin position="206"/>
        <end position="222"/>
    </location>
</feature>